<dbReference type="SMART" id="SM00481">
    <property type="entry name" value="POLIIIAc"/>
    <property type="match status" value="1"/>
</dbReference>
<dbReference type="GO" id="GO:0035312">
    <property type="term" value="F:5'-3' DNA exonuclease activity"/>
    <property type="evidence" value="ECO:0007669"/>
    <property type="project" value="TreeGrafter"/>
</dbReference>
<dbReference type="EMBL" id="FUXM01000039">
    <property type="protein sequence ID" value="SKA21385.1"/>
    <property type="molecule type" value="Genomic_DNA"/>
</dbReference>
<accession>A0A1T4RZK6</accession>
<dbReference type="Pfam" id="PF02811">
    <property type="entry name" value="PHP"/>
    <property type="match status" value="1"/>
</dbReference>
<feature type="domain" description="Polymerase/histidinol phosphatase N-terminal" evidence="1">
    <location>
        <begin position="2"/>
        <end position="67"/>
    </location>
</feature>
<dbReference type="Gene3D" id="3.20.20.140">
    <property type="entry name" value="Metal-dependent hydrolases"/>
    <property type="match status" value="1"/>
</dbReference>
<name>A0A1T4RZK6_9FIRM</name>
<proteinExistence type="predicted"/>
<evidence type="ECO:0000313" key="2">
    <source>
        <dbReference type="EMBL" id="SKA21385.1"/>
    </source>
</evidence>
<keyword evidence="3" id="KW-1185">Reference proteome</keyword>
<protein>
    <recommendedName>
        <fullName evidence="1">Polymerase/histidinol phosphatase N-terminal domain-containing protein</fullName>
    </recommendedName>
</protein>
<reference evidence="3" key="1">
    <citation type="submission" date="2017-02" db="EMBL/GenBank/DDBJ databases">
        <authorList>
            <person name="Varghese N."/>
            <person name="Submissions S."/>
        </authorList>
    </citation>
    <scope>NUCLEOTIDE SEQUENCE [LARGE SCALE GENOMIC DNA]</scope>
    <source>
        <strain evidence="3">DSM 16521</strain>
    </source>
</reference>
<dbReference type="Proteomes" id="UP000189933">
    <property type="component" value="Unassembled WGS sequence"/>
</dbReference>
<sequence>MIDLHTHTTASDGTFRPAELVELAYKQGLAALAITDHDVVDGLAEGIARGRELGLPVISGVEISVEWQGREMHILGYYIDHQHPQLLQNLAQLREFRAQRNPKMVEKLQALGIEITMAEVEAKAQGQVVGRPHFAAVLLEKGVVSSVNEAFDKYLARGGLAYVPKERLTPREGITLIRQAGGVPVLAHPRYLGLAQSQLVDLARELRDYGLAGIEVYYSENSEADTAQARAVAEELGLVMTGGTDFHGTNKPEIQLGRGHGNLSIPYSLVEELEKAWKRLTS</sequence>
<dbReference type="PANTHER" id="PTHR42924:SF3">
    <property type="entry name" value="POLYMERASE_HISTIDINOL PHOSPHATASE N-TERMINAL DOMAIN-CONTAINING PROTEIN"/>
    <property type="match status" value="1"/>
</dbReference>
<evidence type="ECO:0000259" key="1">
    <source>
        <dbReference type="SMART" id="SM00481"/>
    </source>
</evidence>
<dbReference type="InterPro" id="IPR004013">
    <property type="entry name" value="PHP_dom"/>
</dbReference>
<dbReference type="InterPro" id="IPR016195">
    <property type="entry name" value="Pol/histidinol_Pase-like"/>
</dbReference>
<dbReference type="CDD" id="cd07438">
    <property type="entry name" value="PHP_HisPPase_AMP"/>
    <property type="match status" value="1"/>
</dbReference>
<organism evidence="2 3">
    <name type="scientific">Carboxydocella sporoproducens DSM 16521</name>
    <dbReference type="NCBI Taxonomy" id="1121270"/>
    <lineage>
        <taxon>Bacteria</taxon>
        <taxon>Bacillati</taxon>
        <taxon>Bacillota</taxon>
        <taxon>Clostridia</taxon>
        <taxon>Eubacteriales</taxon>
        <taxon>Clostridiales Family XVI. Incertae Sedis</taxon>
        <taxon>Carboxydocella</taxon>
    </lineage>
</organism>
<dbReference type="InterPro" id="IPR052018">
    <property type="entry name" value="PHP_domain"/>
</dbReference>
<dbReference type="GO" id="GO:0004534">
    <property type="term" value="F:5'-3' RNA exonuclease activity"/>
    <property type="evidence" value="ECO:0007669"/>
    <property type="project" value="TreeGrafter"/>
</dbReference>
<gene>
    <name evidence="2" type="ORF">SAMN02745885_02356</name>
</gene>
<dbReference type="RefSeq" id="WP_078666350.1">
    <property type="nucleotide sequence ID" value="NZ_FUXM01000039.1"/>
</dbReference>
<dbReference type="SUPFAM" id="SSF89550">
    <property type="entry name" value="PHP domain-like"/>
    <property type="match status" value="1"/>
</dbReference>
<dbReference type="AlphaFoldDB" id="A0A1T4RZK6"/>
<dbReference type="Gene3D" id="1.10.150.650">
    <property type="match status" value="1"/>
</dbReference>
<dbReference type="PANTHER" id="PTHR42924">
    <property type="entry name" value="EXONUCLEASE"/>
    <property type="match status" value="1"/>
</dbReference>
<dbReference type="InterPro" id="IPR003141">
    <property type="entry name" value="Pol/His_phosphatase_N"/>
</dbReference>
<dbReference type="OrthoDB" id="9791620at2"/>
<evidence type="ECO:0000313" key="3">
    <source>
        <dbReference type="Proteomes" id="UP000189933"/>
    </source>
</evidence>